<evidence type="ECO:0000256" key="1">
    <source>
        <dbReference type="SAM" id="MobiDB-lite"/>
    </source>
</evidence>
<dbReference type="PANTHER" id="PTHR21567">
    <property type="entry name" value="CLASP"/>
    <property type="match status" value="1"/>
</dbReference>
<dbReference type="InterPro" id="IPR016024">
    <property type="entry name" value="ARM-type_fold"/>
</dbReference>
<gene>
    <name evidence="2" type="primary">TOGARAM1</name>
    <name evidence="2" type="ORF">AMEX_G20842</name>
</gene>
<evidence type="ECO:0000313" key="2">
    <source>
        <dbReference type="EMBL" id="KAG9266313.1"/>
    </source>
</evidence>
<dbReference type="OrthoDB" id="9880441at2759"/>
<dbReference type="SUPFAM" id="SSF48371">
    <property type="entry name" value="ARM repeat"/>
    <property type="match status" value="1"/>
</dbReference>
<dbReference type="Gene3D" id="1.25.10.10">
    <property type="entry name" value="Leucine-rich Repeat Variant"/>
    <property type="match status" value="1"/>
</dbReference>
<protein>
    <submittedName>
        <fullName evidence="2">TOG array regulator of axonemal microtubules protein 1-like</fullName>
    </submittedName>
</protein>
<dbReference type="GO" id="GO:0000226">
    <property type="term" value="P:microtubule cytoskeleton organization"/>
    <property type="evidence" value="ECO:0007669"/>
    <property type="project" value="TreeGrafter"/>
</dbReference>
<dbReference type="InterPro" id="IPR011989">
    <property type="entry name" value="ARM-like"/>
</dbReference>
<dbReference type="GO" id="GO:0008017">
    <property type="term" value="F:microtubule binding"/>
    <property type="evidence" value="ECO:0007669"/>
    <property type="project" value="TreeGrafter"/>
</dbReference>
<dbReference type="EMBL" id="JAICCE010000017">
    <property type="protein sequence ID" value="KAG9266313.1"/>
    <property type="molecule type" value="Genomic_DNA"/>
</dbReference>
<reference evidence="2 3" key="1">
    <citation type="submission" date="2021-07" db="EMBL/GenBank/DDBJ databases">
        <authorList>
            <person name="Imarazene B."/>
            <person name="Zahm M."/>
            <person name="Klopp C."/>
            <person name="Cabau C."/>
            <person name="Beille S."/>
            <person name="Jouanno E."/>
            <person name="Castinel A."/>
            <person name="Lluch J."/>
            <person name="Gil L."/>
            <person name="Kuchtly C."/>
            <person name="Lopez Roques C."/>
            <person name="Donnadieu C."/>
            <person name="Parrinello H."/>
            <person name="Journot L."/>
            <person name="Du K."/>
            <person name="Schartl M."/>
            <person name="Retaux S."/>
            <person name="Guiguen Y."/>
        </authorList>
    </citation>
    <scope>NUCLEOTIDE SEQUENCE [LARGE SCALE GENOMIC DNA]</scope>
    <source>
        <strain evidence="2">Pach_M1</strain>
        <tissue evidence="2">Testis</tissue>
    </source>
</reference>
<feature type="region of interest" description="Disordered" evidence="1">
    <location>
        <begin position="1"/>
        <end position="24"/>
    </location>
</feature>
<proteinExistence type="predicted"/>
<evidence type="ECO:0000313" key="3">
    <source>
        <dbReference type="Proteomes" id="UP000752171"/>
    </source>
</evidence>
<dbReference type="GO" id="GO:0005929">
    <property type="term" value="C:cilium"/>
    <property type="evidence" value="ECO:0007669"/>
    <property type="project" value="TreeGrafter"/>
</dbReference>
<organism evidence="2 3">
    <name type="scientific">Astyanax mexicanus</name>
    <name type="common">Blind cave fish</name>
    <name type="synonym">Astyanax fasciatus mexicanus</name>
    <dbReference type="NCBI Taxonomy" id="7994"/>
    <lineage>
        <taxon>Eukaryota</taxon>
        <taxon>Metazoa</taxon>
        <taxon>Chordata</taxon>
        <taxon>Craniata</taxon>
        <taxon>Vertebrata</taxon>
        <taxon>Euteleostomi</taxon>
        <taxon>Actinopterygii</taxon>
        <taxon>Neopterygii</taxon>
        <taxon>Teleostei</taxon>
        <taxon>Ostariophysi</taxon>
        <taxon>Characiformes</taxon>
        <taxon>Characoidei</taxon>
        <taxon>Acestrorhamphidae</taxon>
        <taxon>Acestrorhamphinae</taxon>
        <taxon>Astyanax</taxon>
    </lineage>
</organism>
<dbReference type="GO" id="GO:0005881">
    <property type="term" value="C:cytoplasmic microtubule"/>
    <property type="evidence" value="ECO:0007669"/>
    <property type="project" value="TreeGrafter"/>
</dbReference>
<name>A0A8T2L423_ASTMX</name>
<sequence>MAAHSKEDKAGQVPPSLTSEDPLNRPEEALGQALCFLQDEEWERKTEGLRLVRALAKHHADVVLPELHYITTAVIAEVKNLRSIVSRGAITTMAHLFTHLRREMDSEVEGAARSLLHKAGETSLFIRQGVELALGTLVHHCSPGRVLQGLLAGGLR</sequence>
<feature type="compositionally biased region" description="Basic and acidic residues" evidence="1">
    <location>
        <begin position="1"/>
        <end position="10"/>
    </location>
</feature>
<dbReference type="PANTHER" id="PTHR21567:SF87">
    <property type="entry name" value="CRESCERIN-LIKE PROTEIN CHE-12"/>
    <property type="match status" value="1"/>
</dbReference>
<dbReference type="Proteomes" id="UP000752171">
    <property type="component" value="Unassembled WGS sequence"/>
</dbReference>
<dbReference type="AlphaFoldDB" id="A0A8T2L423"/>
<comment type="caution">
    <text evidence="2">The sequence shown here is derived from an EMBL/GenBank/DDBJ whole genome shotgun (WGS) entry which is preliminary data.</text>
</comment>
<accession>A0A8T2L423</accession>